<name>W7X469_TETTS</name>
<reference evidence="3" key="1">
    <citation type="journal article" date="2006" name="PLoS Biol.">
        <title>Macronuclear genome sequence of the ciliate Tetrahymena thermophila, a model eukaryote.</title>
        <authorList>
            <person name="Eisen J.A."/>
            <person name="Coyne R.S."/>
            <person name="Wu M."/>
            <person name="Wu D."/>
            <person name="Thiagarajan M."/>
            <person name="Wortman J.R."/>
            <person name="Badger J.H."/>
            <person name="Ren Q."/>
            <person name="Amedeo P."/>
            <person name="Jones K.M."/>
            <person name="Tallon L.J."/>
            <person name="Delcher A.L."/>
            <person name="Salzberg S.L."/>
            <person name="Silva J.C."/>
            <person name="Haas B.J."/>
            <person name="Majoros W.H."/>
            <person name="Farzad M."/>
            <person name="Carlton J.M."/>
            <person name="Smith R.K. Jr."/>
            <person name="Garg J."/>
            <person name="Pearlman R.E."/>
            <person name="Karrer K.M."/>
            <person name="Sun L."/>
            <person name="Manning G."/>
            <person name="Elde N.C."/>
            <person name="Turkewitz A.P."/>
            <person name="Asai D.J."/>
            <person name="Wilkes D.E."/>
            <person name="Wang Y."/>
            <person name="Cai H."/>
            <person name="Collins K."/>
            <person name="Stewart B.A."/>
            <person name="Lee S.R."/>
            <person name="Wilamowska K."/>
            <person name="Weinberg Z."/>
            <person name="Ruzzo W.L."/>
            <person name="Wloga D."/>
            <person name="Gaertig J."/>
            <person name="Frankel J."/>
            <person name="Tsao C.-C."/>
            <person name="Gorovsky M.A."/>
            <person name="Keeling P.J."/>
            <person name="Waller R.F."/>
            <person name="Patron N.J."/>
            <person name="Cherry J.M."/>
            <person name="Stover N.A."/>
            <person name="Krieger C.J."/>
            <person name="del Toro C."/>
            <person name="Ryder H.F."/>
            <person name="Williamson S.C."/>
            <person name="Barbeau R.A."/>
            <person name="Hamilton E.P."/>
            <person name="Orias E."/>
        </authorList>
    </citation>
    <scope>NUCLEOTIDE SEQUENCE [LARGE SCALE GENOMIC DNA]</scope>
    <source>
        <strain evidence="3">SB210</strain>
    </source>
</reference>
<dbReference type="AlphaFoldDB" id="W7X469"/>
<dbReference type="SMART" id="SM00698">
    <property type="entry name" value="MORN"/>
    <property type="match status" value="5"/>
</dbReference>
<protein>
    <submittedName>
        <fullName evidence="2">Radial spoke head-like protein</fullName>
    </submittedName>
</protein>
<dbReference type="EMBL" id="GG662673">
    <property type="protein sequence ID" value="EWS74110.1"/>
    <property type="molecule type" value="Genomic_DNA"/>
</dbReference>
<dbReference type="Gene3D" id="2.20.110.10">
    <property type="entry name" value="Histone H3 K4-specific methyltransferase SET7/9 N-terminal domain"/>
    <property type="match status" value="2"/>
</dbReference>
<dbReference type="RefSeq" id="XP_012653365.1">
    <property type="nucleotide sequence ID" value="XM_012797911.1"/>
</dbReference>
<dbReference type="eggNOG" id="KOG0231">
    <property type="taxonomic scope" value="Eukaryota"/>
</dbReference>
<dbReference type="InParanoid" id="W7X469"/>
<dbReference type="PANTHER" id="PTHR43215">
    <property type="entry name" value="RADIAL SPOKE HEAD 1 HOMOLOG"/>
    <property type="match status" value="1"/>
</dbReference>
<proteinExistence type="predicted"/>
<accession>W7X469</accession>
<dbReference type="OrthoDB" id="270720at2759"/>
<dbReference type="SUPFAM" id="SSF82185">
    <property type="entry name" value="Histone H3 K4-specific methyltransferase SET7/9 N-terminal domain"/>
    <property type="match status" value="2"/>
</dbReference>
<dbReference type="InterPro" id="IPR003409">
    <property type="entry name" value="MORN"/>
</dbReference>
<evidence type="ECO:0000256" key="1">
    <source>
        <dbReference type="ARBA" id="ARBA00022737"/>
    </source>
</evidence>
<evidence type="ECO:0000313" key="3">
    <source>
        <dbReference type="Proteomes" id="UP000009168"/>
    </source>
</evidence>
<evidence type="ECO:0000313" key="2">
    <source>
        <dbReference type="EMBL" id="EWS74110.1"/>
    </source>
</evidence>
<organism evidence="2 3">
    <name type="scientific">Tetrahymena thermophila (strain SB210)</name>
    <dbReference type="NCBI Taxonomy" id="312017"/>
    <lineage>
        <taxon>Eukaryota</taxon>
        <taxon>Sar</taxon>
        <taxon>Alveolata</taxon>
        <taxon>Ciliophora</taxon>
        <taxon>Intramacronucleata</taxon>
        <taxon>Oligohymenophorea</taxon>
        <taxon>Hymenostomatida</taxon>
        <taxon>Tetrahymenina</taxon>
        <taxon>Tetrahymenidae</taxon>
        <taxon>Tetrahymena</taxon>
    </lineage>
</organism>
<dbReference type="GeneID" id="24437765"/>
<sequence>MEEEQKPFVFTPAEGGEASIRGFKGKARAEFSNGDVYDGEYENGLKHGKGVYEYVSKQEGVPNNVYKGTFENNLKNGIGVMTYYLPEEKKEEYYGQWKNDKKHGEGRYTYANGDVYSGQWQNGKKHGEGTYVFAKTQMRFKGEFHENKLLNGQWIYPNGTIYRGKFENNKPIGEGLWTFANHNEVFGQYTQTKIPLKDDEKNRNLLNIKLEWTSEIPEQIV</sequence>
<dbReference type="Proteomes" id="UP000009168">
    <property type="component" value="Unassembled WGS sequence"/>
</dbReference>
<keyword evidence="1" id="KW-0677">Repeat</keyword>
<dbReference type="KEGG" id="tet:TTHERM_000196029"/>
<keyword evidence="3" id="KW-1185">Reference proteome</keyword>
<dbReference type="STRING" id="312017.W7X469"/>
<dbReference type="PANTHER" id="PTHR43215:SF14">
    <property type="entry name" value="RADIAL SPOKE HEAD 1 HOMOLOG"/>
    <property type="match status" value="1"/>
</dbReference>
<dbReference type="Pfam" id="PF02493">
    <property type="entry name" value="MORN"/>
    <property type="match status" value="5"/>
</dbReference>
<gene>
    <name evidence="2" type="ORF">TTHERM_000196029</name>
</gene>